<keyword evidence="3" id="KW-1185">Reference proteome</keyword>
<proteinExistence type="predicted"/>
<feature type="chain" id="PRO_5005830898" evidence="1">
    <location>
        <begin position="21"/>
        <end position="167"/>
    </location>
</feature>
<protein>
    <submittedName>
        <fullName evidence="2">Uncharacterized protein</fullName>
    </submittedName>
</protein>
<feature type="signal peptide" evidence="1">
    <location>
        <begin position="1"/>
        <end position="20"/>
    </location>
</feature>
<name>A0A0M8ZWJ7_9HYME</name>
<evidence type="ECO:0000313" key="2">
    <source>
        <dbReference type="EMBL" id="KOX71073.1"/>
    </source>
</evidence>
<sequence>MIQIVSKFSTLINLVFQCVAVFCSEKNIHYRHTYVTQREDLSDSLTAKLREKCKKLVGKLARGKEGIRKELLRSVSRWGREQMRGRAVKELNTLARSGRHAMNNASGVSFGLQPRDAFGALAALSTKDLARKTAVEGEPNQLLLVAETARPCAPSLKNLRTSLATFV</sequence>
<dbReference type="EMBL" id="KQ435848">
    <property type="protein sequence ID" value="KOX71073.1"/>
    <property type="molecule type" value="Genomic_DNA"/>
</dbReference>
<dbReference type="Proteomes" id="UP000053105">
    <property type="component" value="Unassembled WGS sequence"/>
</dbReference>
<dbReference type="AlphaFoldDB" id="A0A0M8ZWJ7"/>
<accession>A0A0M8ZWJ7</accession>
<keyword evidence="1" id="KW-0732">Signal</keyword>
<reference evidence="2 3" key="1">
    <citation type="submission" date="2015-07" db="EMBL/GenBank/DDBJ databases">
        <title>The genome of Melipona quadrifasciata.</title>
        <authorList>
            <person name="Pan H."/>
            <person name="Kapheim K."/>
        </authorList>
    </citation>
    <scope>NUCLEOTIDE SEQUENCE [LARGE SCALE GENOMIC DNA]</scope>
    <source>
        <strain evidence="2">0111107301</strain>
        <tissue evidence="2">Whole body</tissue>
    </source>
</reference>
<organism evidence="2 3">
    <name type="scientific">Melipona quadrifasciata</name>
    <dbReference type="NCBI Taxonomy" id="166423"/>
    <lineage>
        <taxon>Eukaryota</taxon>
        <taxon>Metazoa</taxon>
        <taxon>Ecdysozoa</taxon>
        <taxon>Arthropoda</taxon>
        <taxon>Hexapoda</taxon>
        <taxon>Insecta</taxon>
        <taxon>Pterygota</taxon>
        <taxon>Neoptera</taxon>
        <taxon>Endopterygota</taxon>
        <taxon>Hymenoptera</taxon>
        <taxon>Apocrita</taxon>
        <taxon>Aculeata</taxon>
        <taxon>Apoidea</taxon>
        <taxon>Anthophila</taxon>
        <taxon>Apidae</taxon>
        <taxon>Melipona</taxon>
    </lineage>
</organism>
<evidence type="ECO:0000256" key="1">
    <source>
        <dbReference type="SAM" id="SignalP"/>
    </source>
</evidence>
<gene>
    <name evidence="2" type="ORF">WN51_03614</name>
</gene>
<evidence type="ECO:0000313" key="3">
    <source>
        <dbReference type="Proteomes" id="UP000053105"/>
    </source>
</evidence>